<organism evidence="1 2">
    <name type="scientific">Operophtera brumata</name>
    <name type="common">Winter moth</name>
    <name type="synonym">Phalaena brumata</name>
    <dbReference type="NCBI Taxonomy" id="104452"/>
    <lineage>
        <taxon>Eukaryota</taxon>
        <taxon>Metazoa</taxon>
        <taxon>Ecdysozoa</taxon>
        <taxon>Arthropoda</taxon>
        <taxon>Hexapoda</taxon>
        <taxon>Insecta</taxon>
        <taxon>Pterygota</taxon>
        <taxon>Neoptera</taxon>
        <taxon>Endopterygota</taxon>
        <taxon>Lepidoptera</taxon>
        <taxon>Glossata</taxon>
        <taxon>Ditrysia</taxon>
        <taxon>Geometroidea</taxon>
        <taxon>Geometridae</taxon>
        <taxon>Larentiinae</taxon>
        <taxon>Operophtera</taxon>
    </lineage>
</organism>
<dbReference type="AlphaFoldDB" id="A0A0L7L8Y4"/>
<reference evidence="1 2" key="1">
    <citation type="journal article" date="2015" name="Genome Biol. Evol.">
        <title>The genome of winter moth (Operophtera brumata) provides a genomic perspective on sexual dimorphism and phenology.</title>
        <authorList>
            <person name="Derks M.F."/>
            <person name="Smit S."/>
            <person name="Salis L."/>
            <person name="Schijlen E."/>
            <person name="Bossers A."/>
            <person name="Mateman C."/>
            <person name="Pijl A.S."/>
            <person name="de Ridder D."/>
            <person name="Groenen M.A."/>
            <person name="Visser M.E."/>
            <person name="Megens H.J."/>
        </authorList>
    </citation>
    <scope>NUCLEOTIDE SEQUENCE [LARGE SCALE GENOMIC DNA]</scope>
    <source>
        <strain evidence="1">WM2013NL</strain>
        <tissue evidence="1">Head and thorax</tissue>
    </source>
</reference>
<keyword evidence="2" id="KW-1185">Reference proteome</keyword>
<accession>A0A0L7L8Y4</accession>
<dbReference type="EMBL" id="JTDY01002239">
    <property type="protein sequence ID" value="KOB71825.1"/>
    <property type="molecule type" value="Genomic_DNA"/>
</dbReference>
<evidence type="ECO:0000313" key="2">
    <source>
        <dbReference type="Proteomes" id="UP000037510"/>
    </source>
</evidence>
<proteinExistence type="predicted"/>
<dbReference type="Proteomes" id="UP000037510">
    <property type="component" value="Unassembled WGS sequence"/>
</dbReference>
<protein>
    <submittedName>
        <fullName evidence="1">Uncharacterized protein</fullName>
    </submittedName>
</protein>
<name>A0A0L7L8Y4_OPEBR</name>
<evidence type="ECO:0000313" key="1">
    <source>
        <dbReference type="EMBL" id="KOB71825.1"/>
    </source>
</evidence>
<comment type="caution">
    <text evidence="1">The sequence shown here is derived from an EMBL/GenBank/DDBJ whole genome shotgun (WGS) entry which is preliminary data.</text>
</comment>
<gene>
    <name evidence="1" type="ORF">OBRU01_13047</name>
</gene>
<sequence length="128" mass="14497">MRDTLIFIFNTPLDDRAWCQASLPIRMGGLGVRKITSVSIPAFLSSIFGTQDLIRKILSKSTPHLEIAGFLQAQEAWKAACPDSNLPKEWKFVLFVDNAKAHQVVPSYFSRWQRSLAEAMLENFIDLL</sequence>